<dbReference type="Proteomes" id="UP001596147">
    <property type="component" value="Unassembled WGS sequence"/>
</dbReference>
<comment type="caution">
    <text evidence="2">The sequence shown here is derived from an EMBL/GenBank/DDBJ whole genome shotgun (WGS) entry which is preliminary data.</text>
</comment>
<sequence length="49" mass="5415">MQLGILLGLIFVIGVVALFIIYFINSAMDTKDASIIDEVPENHLNPKNN</sequence>
<name>A0ABW0LM27_9BACI</name>
<reference evidence="3" key="1">
    <citation type="journal article" date="2019" name="Int. J. Syst. Evol. Microbiol.">
        <title>The Global Catalogue of Microorganisms (GCM) 10K type strain sequencing project: providing services to taxonomists for standard genome sequencing and annotation.</title>
        <authorList>
            <consortium name="The Broad Institute Genomics Platform"/>
            <consortium name="The Broad Institute Genome Sequencing Center for Infectious Disease"/>
            <person name="Wu L."/>
            <person name="Ma J."/>
        </authorList>
    </citation>
    <scope>NUCLEOTIDE SEQUENCE [LARGE SCALE GENOMIC DNA]</scope>
    <source>
        <strain evidence="3">CGMCC 1.12237</strain>
    </source>
</reference>
<evidence type="ECO:0000313" key="3">
    <source>
        <dbReference type="Proteomes" id="UP001596147"/>
    </source>
</evidence>
<organism evidence="2 3">
    <name type="scientific">Lederbergia graminis</name>
    <dbReference type="NCBI Taxonomy" id="735518"/>
    <lineage>
        <taxon>Bacteria</taxon>
        <taxon>Bacillati</taxon>
        <taxon>Bacillota</taxon>
        <taxon>Bacilli</taxon>
        <taxon>Bacillales</taxon>
        <taxon>Bacillaceae</taxon>
        <taxon>Lederbergia</taxon>
    </lineage>
</organism>
<evidence type="ECO:0000313" key="2">
    <source>
        <dbReference type="EMBL" id="MFC5466933.1"/>
    </source>
</evidence>
<dbReference type="EMBL" id="JBHSMC010000044">
    <property type="protein sequence ID" value="MFC5466933.1"/>
    <property type="molecule type" value="Genomic_DNA"/>
</dbReference>
<proteinExistence type="predicted"/>
<gene>
    <name evidence="2" type="ORF">ACFPM4_19600</name>
</gene>
<accession>A0ABW0LM27</accession>
<dbReference type="RefSeq" id="WP_186324716.1">
    <property type="nucleotide sequence ID" value="NZ_JBHSMC010000044.1"/>
</dbReference>
<keyword evidence="1" id="KW-1133">Transmembrane helix</keyword>
<keyword evidence="1" id="KW-0472">Membrane</keyword>
<feature type="transmembrane region" description="Helical" evidence="1">
    <location>
        <begin position="6"/>
        <end position="24"/>
    </location>
</feature>
<evidence type="ECO:0000256" key="1">
    <source>
        <dbReference type="SAM" id="Phobius"/>
    </source>
</evidence>
<keyword evidence="3" id="KW-1185">Reference proteome</keyword>
<protein>
    <submittedName>
        <fullName evidence="2">Uncharacterized protein</fullName>
    </submittedName>
</protein>
<keyword evidence="1" id="KW-0812">Transmembrane</keyword>